<dbReference type="Pfam" id="PF07811">
    <property type="entry name" value="TadE"/>
    <property type="match status" value="1"/>
</dbReference>
<keyword evidence="4" id="KW-1185">Reference proteome</keyword>
<reference evidence="3 4" key="1">
    <citation type="submission" date="2024-06" db="EMBL/GenBank/DDBJ databases">
        <title>Genomic Encyclopedia of Type Strains, Phase IV (KMG-IV): sequencing the most valuable type-strain genomes for metagenomic binning, comparative biology and taxonomic classification.</title>
        <authorList>
            <person name="Goeker M."/>
        </authorList>
    </citation>
    <scope>NUCLEOTIDE SEQUENCE [LARGE SCALE GENOMIC DNA]</scope>
    <source>
        <strain evidence="3 4">DSM 100124</strain>
    </source>
</reference>
<keyword evidence="1" id="KW-0472">Membrane</keyword>
<evidence type="ECO:0000313" key="3">
    <source>
        <dbReference type="EMBL" id="MET3730253.1"/>
    </source>
</evidence>
<dbReference type="RefSeq" id="WP_198769383.1">
    <property type="nucleotide sequence ID" value="NZ_JAEACF010000004.1"/>
</dbReference>
<evidence type="ECO:0000259" key="2">
    <source>
        <dbReference type="Pfam" id="PF07811"/>
    </source>
</evidence>
<keyword evidence="1" id="KW-1133">Transmembrane helix</keyword>
<proteinExistence type="predicted"/>
<protein>
    <submittedName>
        <fullName evidence="3">Flp pilus assembly protein TadG</fullName>
    </submittedName>
</protein>
<name>A0ABV2LNU0_9BACL</name>
<accession>A0ABV2LNU0</accession>
<keyword evidence="1" id="KW-0812">Transmembrane</keyword>
<sequence>MIISYLKQKTNEKGSASIEFLAMIPFVFLLMVMLWQFLIGAYALITAQSAANEAAKVYSTTENQAEAASAASKIVDATGDSIKLNNSRTFISSGSDKQFTSSVGVDLELVFLPSELFSGGTPTIPINVDVSSRVIK</sequence>
<organism evidence="3 4">
    <name type="scientific">Fictibacillus halophilus</name>
    <dbReference type="NCBI Taxonomy" id="1610490"/>
    <lineage>
        <taxon>Bacteria</taxon>
        <taxon>Bacillati</taxon>
        <taxon>Bacillota</taxon>
        <taxon>Bacilli</taxon>
        <taxon>Bacillales</taxon>
        <taxon>Fictibacillaceae</taxon>
        <taxon>Fictibacillus</taxon>
    </lineage>
</organism>
<evidence type="ECO:0000256" key="1">
    <source>
        <dbReference type="SAM" id="Phobius"/>
    </source>
</evidence>
<gene>
    <name evidence="3" type="ORF">ABID52_003894</name>
</gene>
<comment type="caution">
    <text evidence="3">The sequence shown here is derived from an EMBL/GenBank/DDBJ whole genome shotgun (WGS) entry which is preliminary data.</text>
</comment>
<evidence type="ECO:0000313" key="4">
    <source>
        <dbReference type="Proteomes" id="UP001549097"/>
    </source>
</evidence>
<dbReference type="EMBL" id="JBEPMP010000004">
    <property type="protein sequence ID" value="MET3730253.1"/>
    <property type="molecule type" value="Genomic_DNA"/>
</dbReference>
<dbReference type="Proteomes" id="UP001549097">
    <property type="component" value="Unassembled WGS sequence"/>
</dbReference>
<feature type="domain" description="TadE-like" evidence="2">
    <location>
        <begin position="14"/>
        <end position="55"/>
    </location>
</feature>
<feature type="transmembrane region" description="Helical" evidence="1">
    <location>
        <begin position="20"/>
        <end position="45"/>
    </location>
</feature>
<dbReference type="InterPro" id="IPR012495">
    <property type="entry name" value="TadE-like_dom"/>
</dbReference>